<evidence type="ECO:0000256" key="3">
    <source>
        <dbReference type="ARBA" id="ARBA00022448"/>
    </source>
</evidence>
<comment type="subcellular location">
    <subcellularLocation>
        <location evidence="1">Membrane</location>
        <topology evidence="1">Multi-pass membrane protein</topology>
    </subcellularLocation>
</comment>
<dbReference type="InterPro" id="IPR006153">
    <property type="entry name" value="Cation/H_exchanger_TM"/>
</dbReference>
<sequence>MEQEAATSLFWISLAMVAAPLLARLVRGRLVPEVVLLLGLGLVIGPFALDLAGMDPAIGMLRELGLAMLFLLAGYEIDIAELTGGAGRRAMLTWCLCLALAFGAVALLLGNRGSGEKDIALAIALTSTALGTLLPILRDGGMLSTPVGASVLRHGAFGELGPIVAIALALGARGSVASLVVLTVFVAIVGLLAVVVRRLRVGESRLRAALQEGAETTSQLPIRLTMLLLVSLGAVAVAFELDIVLAAFAAGFLLRFAIPEGWELIEHKLDGIAYGFLIPIFFVTSGMAIDPGAIVAAPATFATVIALILLVRGVPVFLASRFTGPADERFGNRDALSIGFYAATGLPIIVAVTSVAVDRDLMSTADASLLVAAGAVTVLVCPLLARLVGAPRVTAPEEPGR</sequence>
<evidence type="ECO:0000259" key="10">
    <source>
        <dbReference type="Pfam" id="PF00999"/>
    </source>
</evidence>
<feature type="transmembrane region" description="Helical" evidence="9">
    <location>
        <begin position="149"/>
        <end position="170"/>
    </location>
</feature>
<evidence type="ECO:0000256" key="5">
    <source>
        <dbReference type="ARBA" id="ARBA00022692"/>
    </source>
</evidence>
<evidence type="ECO:0000313" key="11">
    <source>
        <dbReference type="EMBL" id="MBA4607191.1"/>
    </source>
</evidence>
<evidence type="ECO:0000256" key="6">
    <source>
        <dbReference type="ARBA" id="ARBA00022989"/>
    </source>
</evidence>
<feature type="transmembrane region" description="Helical" evidence="9">
    <location>
        <begin position="91"/>
        <end position="113"/>
    </location>
</feature>
<evidence type="ECO:0000256" key="8">
    <source>
        <dbReference type="ARBA" id="ARBA00023136"/>
    </source>
</evidence>
<dbReference type="Pfam" id="PF00999">
    <property type="entry name" value="Na_H_Exchanger"/>
    <property type="match status" value="1"/>
</dbReference>
<dbReference type="GO" id="GO:0015297">
    <property type="term" value="F:antiporter activity"/>
    <property type="evidence" value="ECO:0007669"/>
    <property type="project" value="UniProtKB-KW"/>
</dbReference>
<feature type="domain" description="Cation/H+ exchanger transmembrane" evidence="10">
    <location>
        <begin position="17"/>
        <end position="383"/>
    </location>
</feature>
<dbReference type="RefSeq" id="WP_181753085.1">
    <property type="nucleotide sequence ID" value="NZ_JACEOG010000001.1"/>
</dbReference>
<feature type="transmembrane region" description="Helical" evidence="9">
    <location>
        <begin position="61"/>
        <end position="79"/>
    </location>
</feature>
<name>A0A838XE43_9ACTN</name>
<keyword evidence="3" id="KW-0813">Transport</keyword>
<dbReference type="EMBL" id="JACEOG010000001">
    <property type="protein sequence ID" value="MBA4607191.1"/>
    <property type="molecule type" value="Genomic_DNA"/>
</dbReference>
<evidence type="ECO:0000313" key="12">
    <source>
        <dbReference type="Proteomes" id="UP000550354"/>
    </source>
</evidence>
<keyword evidence="12" id="KW-1185">Reference proteome</keyword>
<dbReference type="GO" id="GO:0016020">
    <property type="term" value="C:membrane"/>
    <property type="evidence" value="ECO:0007669"/>
    <property type="project" value="UniProtKB-SubCell"/>
</dbReference>
<comment type="caution">
    <text evidence="11">The sequence shown here is derived from an EMBL/GenBank/DDBJ whole genome shotgun (WGS) entry which is preliminary data.</text>
</comment>
<dbReference type="GO" id="GO:1902600">
    <property type="term" value="P:proton transmembrane transport"/>
    <property type="evidence" value="ECO:0007669"/>
    <property type="project" value="InterPro"/>
</dbReference>
<dbReference type="InterPro" id="IPR038770">
    <property type="entry name" value="Na+/solute_symporter_sf"/>
</dbReference>
<dbReference type="AlphaFoldDB" id="A0A838XE43"/>
<evidence type="ECO:0000256" key="4">
    <source>
        <dbReference type="ARBA" id="ARBA00022449"/>
    </source>
</evidence>
<organism evidence="11 12">
    <name type="scientific">Aeromicrobium phoceense</name>
    <dbReference type="NCBI Taxonomy" id="2754045"/>
    <lineage>
        <taxon>Bacteria</taxon>
        <taxon>Bacillati</taxon>
        <taxon>Actinomycetota</taxon>
        <taxon>Actinomycetes</taxon>
        <taxon>Propionibacteriales</taxon>
        <taxon>Nocardioidaceae</taxon>
        <taxon>Aeromicrobium</taxon>
    </lineage>
</organism>
<evidence type="ECO:0000256" key="2">
    <source>
        <dbReference type="ARBA" id="ARBA00005551"/>
    </source>
</evidence>
<dbReference type="PANTHER" id="PTHR43562">
    <property type="entry name" value="NAPA-TYPE SODIUM/HYDROGEN ANTIPORTER"/>
    <property type="match status" value="1"/>
</dbReference>
<evidence type="ECO:0000256" key="1">
    <source>
        <dbReference type="ARBA" id="ARBA00004141"/>
    </source>
</evidence>
<evidence type="ECO:0000256" key="7">
    <source>
        <dbReference type="ARBA" id="ARBA00023065"/>
    </source>
</evidence>
<dbReference type="PANTHER" id="PTHR43562:SF1">
    <property type="entry name" value="NA(+)_H(+) ANTIPORTER YJBQ-RELATED"/>
    <property type="match status" value="1"/>
</dbReference>
<feature type="transmembrane region" description="Helical" evidence="9">
    <location>
        <begin position="176"/>
        <end position="196"/>
    </location>
</feature>
<dbReference type="Proteomes" id="UP000550354">
    <property type="component" value="Unassembled WGS sequence"/>
</dbReference>
<dbReference type="Gene3D" id="1.20.1530.20">
    <property type="match status" value="1"/>
</dbReference>
<feature type="transmembrane region" description="Helical" evidence="9">
    <location>
        <begin position="369"/>
        <end position="389"/>
    </location>
</feature>
<keyword evidence="7" id="KW-0406">Ion transport</keyword>
<comment type="similarity">
    <text evidence="2">Belongs to the monovalent cation:proton antiporter 2 (CPA2) transporter (TC 2.A.37) family.</text>
</comment>
<keyword evidence="8 9" id="KW-0472">Membrane</keyword>
<feature type="transmembrane region" description="Helical" evidence="9">
    <location>
        <begin position="119"/>
        <end position="137"/>
    </location>
</feature>
<reference evidence="11 12" key="1">
    <citation type="submission" date="2020-07" db="EMBL/GenBank/DDBJ databases">
        <title>Draft genome and description of Aeromicrobium phoceense strain Marseille-Q0843 isolated from healthy skin swab.</title>
        <authorList>
            <person name="Boxberger M."/>
            <person name="La Scola B."/>
        </authorList>
    </citation>
    <scope>NUCLEOTIDE SEQUENCE [LARGE SCALE GENOMIC DNA]</scope>
    <source>
        <strain evidence="11 12">Marseille-Q0843</strain>
    </source>
</reference>
<proteinExistence type="inferred from homology"/>
<accession>A0A838XE43</accession>
<feature type="transmembrane region" description="Helical" evidence="9">
    <location>
        <begin position="296"/>
        <end position="318"/>
    </location>
</feature>
<feature type="transmembrane region" description="Helical" evidence="9">
    <location>
        <begin position="6"/>
        <end position="23"/>
    </location>
</feature>
<feature type="transmembrane region" description="Helical" evidence="9">
    <location>
        <begin position="272"/>
        <end position="289"/>
    </location>
</feature>
<feature type="transmembrane region" description="Helical" evidence="9">
    <location>
        <begin position="227"/>
        <end position="252"/>
    </location>
</feature>
<keyword evidence="6 9" id="KW-1133">Transmembrane helix</keyword>
<protein>
    <submittedName>
        <fullName evidence="11">Cation:proton antiporter</fullName>
    </submittedName>
</protein>
<feature type="transmembrane region" description="Helical" evidence="9">
    <location>
        <begin position="30"/>
        <end position="49"/>
    </location>
</feature>
<evidence type="ECO:0000256" key="9">
    <source>
        <dbReference type="SAM" id="Phobius"/>
    </source>
</evidence>
<keyword evidence="5 9" id="KW-0812">Transmembrane</keyword>
<feature type="transmembrane region" description="Helical" evidence="9">
    <location>
        <begin position="338"/>
        <end position="357"/>
    </location>
</feature>
<gene>
    <name evidence="11" type="ORF">H1W00_01720</name>
</gene>
<keyword evidence="4" id="KW-0050">Antiport</keyword>